<dbReference type="CDD" id="cd06558">
    <property type="entry name" value="crotonase-like"/>
    <property type="match status" value="1"/>
</dbReference>
<organism evidence="1 2">
    <name type="scientific">Streptomyces ziwulingensis</name>
    <dbReference type="NCBI Taxonomy" id="1045501"/>
    <lineage>
        <taxon>Bacteria</taxon>
        <taxon>Bacillati</taxon>
        <taxon>Actinomycetota</taxon>
        <taxon>Actinomycetes</taxon>
        <taxon>Kitasatosporales</taxon>
        <taxon>Streptomycetaceae</taxon>
        <taxon>Streptomyces</taxon>
    </lineage>
</organism>
<keyword evidence="2" id="KW-1185">Reference proteome</keyword>
<dbReference type="Proteomes" id="UP001501265">
    <property type="component" value="Unassembled WGS sequence"/>
</dbReference>
<dbReference type="Gene3D" id="3.90.226.10">
    <property type="entry name" value="2-enoyl-CoA Hydratase, Chain A, domain 1"/>
    <property type="match status" value="1"/>
</dbReference>
<dbReference type="SUPFAM" id="SSF52096">
    <property type="entry name" value="ClpP/crotonase"/>
    <property type="match status" value="1"/>
</dbReference>
<evidence type="ECO:0000313" key="2">
    <source>
        <dbReference type="Proteomes" id="UP001501265"/>
    </source>
</evidence>
<dbReference type="PANTHER" id="PTHR11941">
    <property type="entry name" value="ENOYL-COA HYDRATASE-RELATED"/>
    <property type="match status" value="1"/>
</dbReference>
<evidence type="ECO:0000313" key="1">
    <source>
        <dbReference type="EMBL" id="GAA4812942.1"/>
    </source>
</evidence>
<name>A0ABP9CQX5_9ACTN</name>
<protein>
    <submittedName>
        <fullName evidence="1">Enoyl-CoA hydratase/isomerase family protein</fullName>
    </submittedName>
</protein>
<dbReference type="EMBL" id="BAABIG010000054">
    <property type="protein sequence ID" value="GAA4812942.1"/>
    <property type="molecule type" value="Genomic_DNA"/>
</dbReference>
<dbReference type="Pfam" id="PF00378">
    <property type="entry name" value="ECH_1"/>
    <property type="match status" value="1"/>
</dbReference>
<sequence>MADTYSTLHVSVTDGVAYAIVDNPPVNLLDAALMTDLDRFTGAMSAAADVRVIVFDSADPDFFIAHGDMRIAEDPQSFAALDVASEQDPSLNPMMRLHERIRTLPQITIAKLRGLARGGGAELLSAMDMRFAAREHAGLAQPEDTMGIIPGAGGTVYLPGLVGRARALEIILSGQLVDAPTAERMGWVNRAVPAAELDHVVDTLAARIATLAPGVARATVEAVDAAAVSTADGLATANELFGQLFSTPDASRRGEAALAAGAQTRDGERRFEALIDGLA</sequence>
<comment type="caution">
    <text evidence="1">The sequence shown here is derived from an EMBL/GenBank/DDBJ whole genome shotgun (WGS) entry which is preliminary data.</text>
</comment>
<dbReference type="PANTHER" id="PTHR11941:SF54">
    <property type="entry name" value="ENOYL-COA HYDRATASE, MITOCHONDRIAL"/>
    <property type="match status" value="1"/>
</dbReference>
<dbReference type="InterPro" id="IPR001753">
    <property type="entry name" value="Enoyl-CoA_hydra/iso"/>
</dbReference>
<proteinExistence type="predicted"/>
<gene>
    <name evidence="1" type="ORF">GCM10023220_50420</name>
</gene>
<reference evidence="2" key="1">
    <citation type="journal article" date="2019" name="Int. J. Syst. Evol. Microbiol.">
        <title>The Global Catalogue of Microorganisms (GCM) 10K type strain sequencing project: providing services to taxonomists for standard genome sequencing and annotation.</title>
        <authorList>
            <consortium name="The Broad Institute Genomics Platform"/>
            <consortium name="The Broad Institute Genome Sequencing Center for Infectious Disease"/>
            <person name="Wu L."/>
            <person name="Ma J."/>
        </authorList>
    </citation>
    <scope>NUCLEOTIDE SEQUENCE [LARGE SCALE GENOMIC DNA]</scope>
    <source>
        <strain evidence="2">JCM 18081</strain>
    </source>
</reference>
<dbReference type="RefSeq" id="WP_345622439.1">
    <property type="nucleotide sequence ID" value="NZ_BAABIG010000054.1"/>
</dbReference>
<accession>A0ABP9CQX5</accession>
<dbReference type="InterPro" id="IPR029045">
    <property type="entry name" value="ClpP/crotonase-like_dom_sf"/>
</dbReference>